<keyword evidence="12" id="KW-0378">Hydrolase</keyword>
<name>A0A0D1JUL2_9LACO</name>
<feature type="transmembrane region" description="Helical" evidence="9">
    <location>
        <begin position="135"/>
        <end position="156"/>
    </location>
</feature>
<dbReference type="Gene3D" id="1.20.1560.10">
    <property type="entry name" value="ABC transporter type 1, transmembrane domain"/>
    <property type="match status" value="1"/>
</dbReference>
<dbReference type="SUPFAM" id="SSF90123">
    <property type="entry name" value="ABC transporter transmembrane region"/>
    <property type="match status" value="1"/>
</dbReference>
<feature type="transmembrane region" description="Helical" evidence="9">
    <location>
        <begin position="59"/>
        <end position="82"/>
    </location>
</feature>
<dbReference type="InterPro" id="IPR003593">
    <property type="entry name" value="AAA+_ATPase"/>
</dbReference>
<evidence type="ECO:0000256" key="9">
    <source>
        <dbReference type="SAM" id="Phobius"/>
    </source>
</evidence>
<evidence type="ECO:0000256" key="7">
    <source>
        <dbReference type="ARBA" id="ARBA00022989"/>
    </source>
</evidence>
<gene>
    <name evidence="12" type="primary">yheI</name>
    <name evidence="12" type="ORF">ab3b_00911</name>
</gene>
<organism evidence="12 13">
    <name type="scientific">Weissella cibaria</name>
    <dbReference type="NCBI Taxonomy" id="137591"/>
    <lineage>
        <taxon>Bacteria</taxon>
        <taxon>Bacillati</taxon>
        <taxon>Bacillota</taxon>
        <taxon>Bacilli</taxon>
        <taxon>Lactobacillales</taxon>
        <taxon>Lactobacillaceae</taxon>
        <taxon>Weissella</taxon>
    </lineage>
</organism>
<evidence type="ECO:0000313" key="13">
    <source>
        <dbReference type="Proteomes" id="UP000032289"/>
    </source>
</evidence>
<keyword evidence="3" id="KW-1003">Cell membrane</keyword>
<dbReference type="FunFam" id="1.20.1560.10:FF:000011">
    <property type="entry name" value="Multidrug ABC transporter ATP-binding protein"/>
    <property type="match status" value="1"/>
</dbReference>
<feature type="transmembrane region" description="Helical" evidence="9">
    <location>
        <begin position="15"/>
        <end position="39"/>
    </location>
</feature>
<evidence type="ECO:0000256" key="6">
    <source>
        <dbReference type="ARBA" id="ARBA00022840"/>
    </source>
</evidence>
<keyword evidence="2" id="KW-0813">Transport</keyword>
<dbReference type="GO" id="GO:0015421">
    <property type="term" value="F:ABC-type oligopeptide transporter activity"/>
    <property type="evidence" value="ECO:0007669"/>
    <property type="project" value="TreeGrafter"/>
</dbReference>
<dbReference type="SMART" id="SM00382">
    <property type="entry name" value="AAA"/>
    <property type="match status" value="1"/>
</dbReference>
<feature type="transmembrane region" description="Helical" evidence="9">
    <location>
        <begin position="243"/>
        <end position="265"/>
    </location>
</feature>
<dbReference type="Proteomes" id="UP000032289">
    <property type="component" value="Unassembled WGS sequence"/>
</dbReference>
<dbReference type="Pfam" id="PF00664">
    <property type="entry name" value="ABC_membrane"/>
    <property type="match status" value="1"/>
</dbReference>
<keyword evidence="4 9" id="KW-0812">Transmembrane</keyword>
<feature type="transmembrane region" description="Helical" evidence="9">
    <location>
        <begin position="277"/>
        <end position="298"/>
    </location>
</feature>
<dbReference type="EMBL" id="JWHT01000022">
    <property type="protein sequence ID" value="KIU24928.1"/>
    <property type="molecule type" value="Genomic_DNA"/>
</dbReference>
<dbReference type="PROSITE" id="PS50929">
    <property type="entry name" value="ABC_TM1F"/>
    <property type="match status" value="1"/>
</dbReference>
<dbReference type="GO" id="GO:0005524">
    <property type="term" value="F:ATP binding"/>
    <property type="evidence" value="ECO:0007669"/>
    <property type="project" value="UniProtKB-KW"/>
</dbReference>
<accession>A0A0D1JUL2</accession>
<evidence type="ECO:0000256" key="1">
    <source>
        <dbReference type="ARBA" id="ARBA00004651"/>
    </source>
</evidence>
<dbReference type="PATRIC" id="fig|137591.24.peg.892"/>
<keyword evidence="6" id="KW-0067">ATP-binding</keyword>
<dbReference type="FunFam" id="3.40.50.300:FF:000221">
    <property type="entry name" value="Multidrug ABC transporter ATP-binding protein"/>
    <property type="match status" value="1"/>
</dbReference>
<dbReference type="CDD" id="cd18541">
    <property type="entry name" value="ABC_6TM_TmrB_like"/>
    <property type="match status" value="1"/>
</dbReference>
<evidence type="ECO:0000256" key="5">
    <source>
        <dbReference type="ARBA" id="ARBA00022741"/>
    </source>
</evidence>
<dbReference type="PROSITE" id="PS00211">
    <property type="entry name" value="ABC_TRANSPORTER_1"/>
    <property type="match status" value="1"/>
</dbReference>
<dbReference type="InterPro" id="IPR017871">
    <property type="entry name" value="ABC_transporter-like_CS"/>
</dbReference>
<evidence type="ECO:0000259" key="10">
    <source>
        <dbReference type="PROSITE" id="PS50893"/>
    </source>
</evidence>
<evidence type="ECO:0000256" key="4">
    <source>
        <dbReference type="ARBA" id="ARBA00022692"/>
    </source>
</evidence>
<reference evidence="12 13" key="1">
    <citation type="journal article" date="2015" name="Microbiology (Mosc.)">
        <title>Genomics of the Weissella cibaria species with an examination of its metabolic traits.</title>
        <authorList>
            <person name="Lynch K.M."/>
            <person name="Lucid A."/>
            <person name="Arendt E.K."/>
            <person name="Sleator R.D."/>
            <person name="Lucey B."/>
            <person name="Coffey A."/>
        </authorList>
    </citation>
    <scope>NUCLEOTIDE SEQUENCE [LARGE SCALE GENOMIC DNA]</scope>
    <source>
        <strain evidence="12 13">AB3b</strain>
    </source>
</reference>
<dbReference type="PANTHER" id="PTHR43394:SF1">
    <property type="entry name" value="ATP-BINDING CASSETTE SUB-FAMILY B MEMBER 10, MITOCHONDRIAL"/>
    <property type="match status" value="1"/>
</dbReference>
<evidence type="ECO:0000256" key="2">
    <source>
        <dbReference type="ARBA" id="ARBA00022448"/>
    </source>
</evidence>
<feature type="domain" description="ABC transmembrane type-1" evidence="11">
    <location>
        <begin position="19"/>
        <end position="303"/>
    </location>
</feature>
<dbReference type="RefSeq" id="WP_043941031.1">
    <property type="nucleotide sequence ID" value="NZ_JWHT01000022.1"/>
</dbReference>
<dbReference type="GO" id="GO:0005886">
    <property type="term" value="C:plasma membrane"/>
    <property type="evidence" value="ECO:0007669"/>
    <property type="project" value="UniProtKB-SubCell"/>
</dbReference>
<proteinExistence type="predicted"/>
<comment type="caution">
    <text evidence="12">The sequence shown here is derived from an EMBL/GenBank/DDBJ whole genome shotgun (WGS) entry which is preliminary data.</text>
</comment>
<dbReference type="InterPro" id="IPR027417">
    <property type="entry name" value="P-loop_NTPase"/>
</dbReference>
<dbReference type="InterPro" id="IPR011527">
    <property type="entry name" value="ABC1_TM_dom"/>
</dbReference>
<dbReference type="InterPro" id="IPR003439">
    <property type="entry name" value="ABC_transporter-like_ATP-bd"/>
</dbReference>
<dbReference type="Gene3D" id="3.40.50.300">
    <property type="entry name" value="P-loop containing nucleotide triphosphate hydrolases"/>
    <property type="match status" value="1"/>
</dbReference>
<keyword evidence="8 9" id="KW-0472">Membrane</keyword>
<keyword evidence="7 9" id="KW-1133">Transmembrane helix</keyword>
<keyword evidence="5" id="KW-0547">Nucleotide-binding</keyword>
<evidence type="ECO:0000256" key="3">
    <source>
        <dbReference type="ARBA" id="ARBA00022475"/>
    </source>
</evidence>
<dbReference type="GO" id="GO:0016887">
    <property type="term" value="F:ATP hydrolysis activity"/>
    <property type="evidence" value="ECO:0007669"/>
    <property type="project" value="InterPro"/>
</dbReference>
<feature type="transmembrane region" description="Helical" evidence="9">
    <location>
        <begin position="162"/>
        <end position="189"/>
    </location>
</feature>
<dbReference type="EC" id="3.6.3.-" evidence="12"/>
<dbReference type="PROSITE" id="PS50893">
    <property type="entry name" value="ABC_TRANSPORTER_2"/>
    <property type="match status" value="1"/>
</dbReference>
<sequence length="585" mass="64532">MRLFFRLKWFIRLEWCSYLLGILALLGVAMLGLIPPIMIGRFANLISERALSGATLGTIIVWIAIATVGQYLLRFGWSYFIWGTSARLERLMRLRLLNHYLEMDKPFFQKHRTGDLLAHATNDINQLQRVAGNGVLQLFDALITGVSVVAAMAVVVNPLLTIMAVVPLLGITLVAQLLGGSISAAFSAVQDMFSQLNNKTQESLMGIEVLKTVGETAEDTADFQTKINDSIRATRHAERLDSLFNPAITILTGISFVGTIIYGGYLVQTGSLSIGSLITFVTYLSALVWPFLGLGFFFNNLQRGNAAYERITTLLAEQPATLDKKGLKQVPRGDLQIDLTTFQYPDATEAALQNVHATVQAGNTLGLVGPVGSGKSTLIQLLLREFDQYVGIIKINQIDIRDYDKDTYLPAIGYVPQDNFLFSTSVLENIRFADPNISLERVQEAARWAALHDDIMNLPDGYDTQVGEQGISLSGGQRQRLAIARALIINPDILILDDALSAVDAKTEQQILTMLHNQRQGKTTIIATHRLSAVVQAAETLVFEHGRVEARGTHSDLIQQDGWYARMFAAQQLSEKIDQEVTTHG</sequence>
<evidence type="ECO:0000259" key="11">
    <source>
        <dbReference type="PROSITE" id="PS50929"/>
    </source>
</evidence>
<comment type="subcellular location">
    <subcellularLocation>
        <location evidence="1">Cell membrane</location>
        <topology evidence="1">Multi-pass membrane protein</topology>
    </subcellularLocation>
</comment>
<dbReference type="SUPFAM" id="SSF52540">
    <property type="entry name" value="P-loop containing nucleoside triphosphate hydrolases"/>
    <property type="match status" value="1"/>
</dbReference>
<evidence type="ECO:0000256" key="8">
    <source>
        <dbReference type="ARBA" id="ARBA00023136"/>
    </source>
</evidence>
<dbReference type="InterPro" id="IPR036640">
    <property type="entry name" value="ABC1_TM_sf"/>
</dbReference>
<evidence type="ECO:0000313" key="12">
    <source>
        <dbReference type="EMBL" id="KIU24928.1"/>
    </source>
</evidence>
<dbReference type="InterPro" id="IPR039421">
    <property type="entry name" value="Type_1_exporter"/>
</dbReference>
<protein>
    <submittedName>
        <fullName evidence="12">YheI protein</fullName>
        <ecNumber evidence="12">3.6.3.-</ecNumber>
    </submittedName>
</protein>
<dbReference type="PANTHER" id="PTHR43394">
    <property type="entry name" value="ATP-DEPENDENT PERMEASE MDL1, MITOCHONDRIAL"/>
    <property type="match status" value="1"/>
</dbReference>
<dbReference type="Pfam" id="PF00005">
    <property type="entry name" value="ABC_tran"/>
    <property type="match status" value="1"/>
</dbReference>
<feature type="domain" description="ABC transporter" evidence="10">
    <location>
        <begin position="335"/>
        <end position="570"/>
    </location>
</feature>
<dbReference type="AlphaFoldDB" id="A0A0D1JUL2"/>